<organism evidence="1">
    <name type="scientific">marine sediment metagenome</name>
    <dbReference type="NCBI Taxonomy" id="412755"/>
    <lineage>
        <taxon>unclassified sequences</taxon>
        <taxon>metagenomes</taxon>
        <taxon>ecological metagenomes</taxon>
    </lineage>
</organism>
<name>A0A0F9FYL3_9ZZZZ</name>
<evidence type="ECO:0000313" key="1">
    <source>
        <dbReference type="EMBL" id="KKL91509.1"/>
    </source>
</evidence>
<proteinExistence type="predicted"/>
<gene>
    <name evidence="1" type="ORF">LCGC14_1893990</name>
</gene>
<sequence length="121" mass="13181">MDPALREMLDTPVLTWNTDVNAPCCPGEIVHADGRTILIQTDWDYPGVAGTFGWSPAHVHNYEIDQLDPRFDCEHNGTDGTIDCDDCGLTASDFISAAYAWLRENNGATADDPGYFDAGGE</sequence>
<accession>A0A0F9FYL3</accession>
<reference evidence="1" key="1">
    <citation type="journal article" date="2015" name="Nature">
        <title>Complex archaea that bridge the gap between prokaryotes and eukaryotes.</title>
        <authorList>
            <person name="Spang A."/>
            <person name="Saw J.H."/>
            <person name="Jorgensen S.L."/>
            <person name="Zaremba-Niedzwiedzka K."/>
            <person name="Martijn J."/>
            <person name="Lind A.E."/>
            <person name="van Eijk R."/>
            <person name="Schleper C."/>
            <person name="Guy L."/>
            <person name="Ettema T.J."/>
        </authorList>
    </citation>
    <scope>NUCLEOTIDE SEQUENCE</scope>
</reference>
<dbReference type="AlphaFoldDB" id="A0A0F9FYL3"/>
<dbReference type="EMBL" id="LAZR01019711">
    <property type="protein sequence ID" value="KKL91509.1"/>
    <property type="molecule type" value="Genomic_DNA"/>
</dbReference>
<protein>
    <submittedName>
        <fullName evidence="1">Uncharacterized protein</fullName>
    </submittedName>
</protein>
<comment type="caution">
    <text evidence="1">The sequence shown here is derived from an EMBL/GenBank/DDBJ whole genome shotgun (WGS) entry which is preliminary data.</text>
</comment>